<dbReference type="GO" id="GO:0003700">
    <property type="term" value="F:DNA-binding transcription factor activity"/>
    <property type="evidence" value="ECO:0007669"/>
    <property type="project" value="InterPro"/>
</dbReference>
<evidence type="ECO:0000313" key="6">
    <source>
        <dbReference type="Proteomes" id="UP000183015"/>
    </source>
</evidence>
<dbReference type="Pfam" id="PF07702">
    <property type="entry name" value="UTRA"/>
    <property type="match status" value="1"/>
</dbReference>
<dbReference type="SUPFAM" id="SSF46785">
    <property type="entry name" value="Winged helix' DNA-binding domain"/>
    <property type="match status" value="1"/>
</dbReference>
<sequence length="255" mass="27462">MTHPGRPDPHPWCGKMATMPTMPTPQFQQLANDLRDDIDAGKIEAWAWLPSVRALSNSLGAAKNTVSAALRVLVDEGRLEVKPNKGYRVLPRPSPIRLLLDGHGRLRPVEEGVLEAPRTQVEQASAEVAKALSGSALGEQLLVRHTELIAGSSPFGIAATHFPRLVADRAPALTDPGVKDVQALLDGLGMVETSHTLEMTARSATPDQSRALRVAAGAPLLVLRRLALGADGPLYLTITSLRPDRVELHTDHPKR</sequence>
<dbReference type="Gene3D" id="1.10.10.10">
    <property type="entry name" value="Winged helix-like DNA-binding domain superfamily/Winged helix DNA-binding domain"/>
    <property type="match status" value="1"/>
</dbReference>
<dbReference type="Gene3D" id="3.40.1410.10">
    <property type="entry name" value="Chorismate lyase-like"/>
    <property type="match status" value="1"/>
</dbReference>
<dbReference type="STRING" id="235985.SAMN05414137_1793"/>
<dbReference type="Proteomes" id="UP000183015">
    <property type="component" value="Unassembled WGS sequence"/>
</dbReference>
<feature type="domain" description="HTH gntR-type" evidence="4">
    <location>
        <begin position="24"/>
        <end position="92"/>
    </location>
</feature>
<name>A0A1H8BT71_STRJI</name>
<dbReference type="EMBL" id="FOAZ01000079">
    <property type="protein sequence ID" value="SEM86065.1"/>
    <property type="molecule type" value="Genomic_DNA"/>
</dbReference>
<dbReference type="GO" id="GO:0045892">
    <property type="term" value="P:negative regulation of DNA-templated transcription"/>
    <property type="evidence" value="ECO:0007669"/>
    <property type="project" value="TreeGrafter"/>
</dbReference>
<dbReference type="InterPro" id="IPR011663">
    <property type="entry name" value="UTRA"/>
</dbReference>
<keyword evidence="2" id="KW-0238">DNA-binding</keyword>
<proteinExistence type="predicted"/>
<accession>A0A1H8BT71</accession>
<dbReference type="PANTHER" id="PTHR44846">
    <property type="entry name" value="MANNOSYL-D-GLYCERATE TRANSPORT/METABOLISM SYSTEM REPRESSOR MNGR-RELATED"/>
    <property type="match status" value="1"/>
</dbReference>
<evidence type="ECO:0000256" key="2">
    <source>
        <dbReference type="ARBA" id="ARBA00023125"/>
    </source>
</evidence>
<dbReference type="InterPro" id="IPR036388">
    <property type="entry name" value="WH-like_DNA-bd_sf"/>
</dbReference>
<dbReference type="SMART" id="SM00866">
    <property type="entry name" value="UTRA"/>
    <property type="match status" value="1"/>
</dbReference>
<dbReference type="InterPro" id="IPR028978">
    <property type="entry name" value="Chorismate_lyase_/UTRA_dom_sf"/>
</dbReference>
<dbReference type="InterPro" id="IPR000524">
    <property type="entry name" value="Tscrpt_reg_HTH_GntR"/>
</dbReference>
<dbReference type="AlphaFoldDB" id="A0A1H8BT71"/>
<dbReference type="Pfam" id="PF00392">
    <property type="entry name" value="GntR"/>
    <property type="match status" value="1"/>
</dbReference>
<evidence type="ECO:0000313" key="5">
    <source>
        <dbReference type="EMBL" id="SEM86065.1"/>
    </source>
</evidence>
<organism evidence="5 6">
    <name type="scientific">Streptacidiphilus jiangxiensis</name>
    <dbReference type="NCBI Taxonomy" id="235985"/>
    <lineage>
        <taxon>Bacteria</taxon>
        <taxon>Bacillati</taxon>
        <taxon>Actinomycetota</taxon>
        <taxon>Actinomycetes</taxon>
        <taxon>Kitasatosporales</taxon>
        <taxon>Streptomycetaceae</taxon>
        <taxon>Streptacidiphilus</taxon>
    </lineage>
</organism>
<dbReference type="PANTHER" id="PTHR44846:SF17">
    <property type="entry name" value="GNTR-FAMILY TRANSCRIPTIONAL REGULATOR"/>
    <property type="match status" value="1"/>
</dbReference>
<dbReference type="eggNOG" id="COG2188">
    <property type="taxonomic scope" value="Bacteria"/>
</dbReference>
<gene>
    <name evidence="5" type="ORF">SAMN05414137_1793</name>
</gene>
<dbReference type="InterPro" id="IPR050679">
    <property type="entry name" value="Bact_HTH_transcr_reg"/>
</dbReference>
<reference evidence="6" key="1">
    <citation type="submission" date="2016-10" db="EMBL/GenBank/DDBJ databases">
        <authorList>
            <person name="Varghese N."/>
        </authorList>
    </citation>
    <scope>NUCLEOTIDE SEQUENCE [LARGE SCALE GENOMIC DNA]</scope>
    <source>
        <strain evidence="6">DSM 45096 / BCRC 16803 / CGMCC 4.1857 / CIP 109030 / JCM 12277 / KCTC 19219 / NBRC 100920 / 33214</strain>
    </source>
</reference>
<keyword evidence="3" id="KW-0804">Transcription</keyword>
<dbReference type="CDD" id="cd07377">
    <property type="entry name" value="WHTH_GntR"/>
    <property type="match status" value="1"/>
</dbReference>
<dbReference type="SUPFAM" id="SSF64288">
    <property type="entry name" value="Chorismate lyase-like"/>
    <property type="match status" value="1"/>
</dbReference>
<evidence type="ECO:0000259" key="4">
    <source>
        <dbReference type="PROSITE" id="PS50949"/>
    </source>
</evidence>
<dbReference type="GO" id="GO:0003677">
    <property type="term" value="F:DNA binding"/>
    <property type="evidence" value="ECO:0007669"/>
    <property type="project" value="UniProtKB-KW"/>
</dbReference>
<dbReference type="PROSITE" id="PS50949">
    <property type="entry name" value="HTH_GNTR"/>
    <property type="match status" value="1"/>
</dbReference>
<dbReference type="InterPro" id="IPR036390">
    <property type="entry name" value="WH_DNA-bd_sf"/>
</dbReference>
<evidence type="ECO:0000256" key="1">
    <source>
        <dbReference type="ARBA" id="ARBA00023015"/>
    </source>
</evidence>
<protein>
    <submittedName>
        <fullName evidence="5">GntR family transcriptional regulator</fullName>
    </submittedName>
</protein>
<dbReference type="SMART" id="SM00345">
    <property type="entry name" value="HTH_GNTR"/>
    <property type="match status" value="1"/>
</dbReference>
<keyword evidence="1" id="KW-0805">Transcription regulation</keyword>
<dbReference type="RefSeq" id="WP_075004328.1">
    <property type="nucleotide sequence ID" value="NZ_BBPN01000084.1"/>
</dbReference>
<keyword evidence="6" id="KW-1185">Reference proteome</keyword>
<evidence type="ECO:0000256" key="3">
    <source>
        <dbReference type="ARBA" id="ARBA00023163"/>
    </source>
</evidence>